<dbReference type="InterPro" id="IPR036397">
    <property type="entry name" value="RNaseH_sf"/>
</dbReference>
<feature type="domain" description="RNase H type-1" evidence="11">
    <location>
        <begin position="1"/>
        <end position="139"/>
    </location>
</feature>
<evidence type="ECO:0000256" key="6">
    <source>
        <dbReference type="ARBA" id="ARBA00022722"/>
    </source>
</evidence>
<keyword evidence="7" id="KW-0479">Metal-binding</keyword>
<dbReference type="AlphaFoldDB" id="A0A376BZV5"/>
<evidence type="ECO:0000256" key="7">
    <source>
        <dbReference type="ARBA" id="ARBA00022723"/>
    </source>
</evidence>
<comment type="similarity">
    <text evidence="3">Belongs to the RNase H family.</text>
</comment>
<comment type="catalytic activity">
    <reaction evidence="1">
        <text>Endonucleolytic cleavage to 5'-phosphomonoester.</text>
        <dbReference type="EC" id="3.1.26.4"/>
    </reaction>
</comment>
<dbReference type="SUPFAM" id="SSF53098">
    <property type="entry name" value="Ribonuclease H-like"/>
    <property type="match status" value="1"/>
</dbReference>
<dbReference type="CDD" id="cd09278">
    <property type="entry name" value="RNase_HI_prokaryote_like"/>
    <property type="match status" value="1"/>
</dbReference>
<dbReference type="RefSeq" id="WP_002662093.1">
    <property type="nucleotide sequence ID" value="NZ_UFTJ01000001.1"/>
</dbReference>
<keyword evidence="6" id="KW-0540">Nuclease</keyword>
<dbReference type="GO" id="GO:0046872">
    <property type="term" value="F:metal ion binding"/>
    <property type="evidence" value="ECO:0007669"/>
    <property type="project" value="UniProtKB-KW"/>
</dbReference>
<dbReference type="InterPro" id="IPR012337">
    <property type="entry name" value="RNaseH-like_sf"/>
</dbReference>
<evidence type="ECO:0000256" key="9">
    <source>
        <dbReference type="ARBA" id="ARBA00022801"/>
    </source>
</evidence>
<evidence type="ECO:0000256" key="8">
    <source>
        <dbReference type="ARBA" id="ARBA00022759"/>
    </source>
</evidence>
<gene>
    <name evidence="12" type="primary">rnhA</name>
    <name evidence="12" type="ORF">NCTC11661_00758</name>
</gene>
<evidence type="ECO:0000256" key="5">
    <source>
        <dbReference type="ARBA" id="ARBA00012180"/>
    </source>
</evidence>
<comment type="cofactor">
    <cofactor evidence="2">
        <name>Mg(2+)</name>
        <dbReference type="ChEBI" id="CHEBI:18420"/>
    </cofactor>
</comment>
<name>A0A376BZV5_9FLAO</name>
<keyword evidence="8" id="KW-0255">Endonuclease</keyword>
<dbReference type="InterPro" id="IPR050092">
    <property type="entry name" value="RNase_H"/>
</dbReference>
<organism evidence="12 13">
    <name type="scientific">Bergeyella zoohelcum</name>
    <dbReference type="NCBI Taxonomy" id="1015"/>
    <lineage>
        <taxon>Bacteria</taxon>
        <taxon>Pseudomonadati</taxon>
        <taxon>Bacteroidota</taxon>
        <taxon>Flavobacteriia</taxon>
        <taxon>Flavobacteriales</taxon>
        <taxon>Weeksellaceae</taxon>
        <taxon>Bergeyella</taxon>
    </lineage>
</organism>
<dbReference type="PANTHER" id="PTHR10642:SF26">
    <property type="entry name" value="RIBONUCLEASE H1"/>
    <property type="match status" value="1"/>
</dbReference>
<evidence type="ECO:0000313" key="12">
    <source>
        <dbReference type="EMBL" id="SSZ47095.1"/>
    </source>
</evidence>
<evidence type="ECO:0000259" key="11">
    <source>
        <dbReference type="PROSITE" id="PS50879"/>
    </source>
</evidence>
<dbReference type="NCBIfam" id="NF001236">
    <property type="entry name" value="PRK00203.1"/>
    <property type="match status" value="1"/>
</dbReference>
<proteinExistence type="inferred from homology"/>
<reference evidence="12 13" key="1">
    <citation type="submission" date="2018-06" db="EMBL/GenBank/DDBJ databases">
        <authorList>
            <consortium name="Pathogen Informatics"/>
            <person name="Doyle S."/>
        </authorList>
    </citation>
    <scope>NUCLEOTIDE SEQUENCE [LARGE SCALE GENOMIC DNA]</scope>
    <source>
        <strain evidence="12 13">NCTC11661</strain>
    </source>
</reference>
<dbReference type="Gene3D" id="3.30.420.10">
    <property type="entry name" value="Ribonuclease H-like superfamily/Ribonuclease H"/>
    <property type="match status" value="1"/>
</dbReference>
<accession>A0A376BZV5</accession>
<keyword evidence="10" id="KW-0460">Magnesium</keyword>
<dbReference type="EMBL" id="UFTJ01000001">
    <property type="protein sequence ID" value="SSZ47095.1"/>
    <property type="molecule type" value="Genomic_DNA"/>
</dbReference>
<evidence type="ECO:0000313" key="13">
    <source>
        <dbReference type="Proteomes" id="UP000255515"/>
    </source>
</evidence>
<comment type="subunit">
    <text evidence="4">Monomer.</text>
</comment>
<evidence type="ECO:0000256" key="10">
    <source>
        <dbReference type="ARBA" id="ARBA00022842"/>
    </source>
</evidence>
<sequence>MKVHIFTDGACSGNPGKGGFGVLLRVVGTPHEKQISAGFRNTTNNRMELLAVIIGLEQLKTNELKVEIFTDSRYVSDAFNKNWIHGWVKKGFAKVKNPDLWKRLYVLYRKFNPTFHWIRGHAGHPENELVDRLAVAASQGEKLLIDQYFEQENQKNTLF</sequence>
<evidence type="ECO:0000256" key="3">
    <source>
        <dbReference type="ARBA" id="ARBA00005300"/>
    </source>
</evidence>
<evidence type="ECO:0000256" key="4">
    <source>
        <dbReference type="ARBA" id="ARBA00011245"/>
    </source>
</evidence>
<keyword evidence="9 12" id="KW-0378">Hydrolase</keyword>
<protein>
    <recommendedName>
        <fullName evidence="5">ribonuclease H</fullName>
        <ecNumber evidence="5">3.1.26.4</ecNumber>
    </recommendedName>
</protein>
<evidence type="ECO:0000256" key="2">
    <source>
        <dbReference type="ARBA" id="ARBA00001946"/>
    </source>
</evidence>
<dbReference type="Proteomes" id="UP000255515">
    <property type="component" value="Unassembled WGS sequence"/>
</dbReference>
<dbReference type="PANTHER" id="PTHR10642">
    <property type="entry name" value="RIBONUCLEASE H1"/>
    <property type="match status" value="1"/>
</dbReference>
<dbReference type="PROSITE" id="PS50879">
    <property type="entry name" value="RNASE_H_1"/>
    <property type="match status" value="1"/>
</dbReference>
<dbReference type="InterPro" id="IPR022892">
    <property type="entry name" value="RNaseHI"/>
</dbReference>
<dbReference type="GO" id="GO:0003676">
    <property type="term" value="F:nucleic acid binding"/>
    <property type="evidence" value="ECO:0007669"/>
    <property type="project" value="InterPro"/>
</dbReference>
<dbReference type="InterPro" id="IPR002156">
    <property type="entry name" value="RNaseH_domain"/>
</dbReference>
<dbReference type="EC" id="3.1.26.4" evidence="5"/>
<dbReference type="Pfam" id="PF00075">
    <property type="entry name" value="RNase_H"/>
    <property type="match status" value="1"/>
</dbReference>
<evidence type="ECO:0000256" key="1">
    <source>
        <dbReference type="ARBA" id="ARBA00000077"/>
    </source>
</evidence>
<dbReference type="GO" id="GO:0004523">
    <property type="term" value="F:RNA-DNA hybrid ribonuclease activity"/>
    <property type="evidence" value="ECO:0007669"/>
    <property type="project" value="UniProtKB-EC"/>
</dbReference>
<dbReference type="GO" id="GO:0043137">
    <property type="term" value="P:DNA replication, removal of RNA primer"/>
    <property type="evidence" value="ECO:0007669"/>
    <property type="project" value="TreeGrafter"/>
</dbReference>